<sequence>MKSRRSGVRLVEGGLRAEADIGGNPPARKAVRTAKLAAVPLSFAGRQVAGAGKRALGRPASEIDREIQLRTAEHMADVLGELKGCAAKLGQVLGVYELALPPELAEPYRIALGRLQDAAPPMLPRTVHTVLEASFGPDWRASFREFDDRRSASATIGQVHRAVWHDGRAVAVKVMYPGARAAVDSDLRQLRGLAWLTPVFAPHVDGHAVVDELAECLRAEMDFEAEARNQRRFAQAYADDPDFVVPRVVAQRGDVIVSEWLDGIPLSRLITTGSRAERDRVGMLAVRFFWSSAPRSGLLYGDPHPGNLRALPDGRLGVVDFGACPPWPPAQFPALVHDLADALIHGGPAELDAAAQRHGFTDAQRGLDSAGLAEKLLPFTELLRHETFRVDTTWLRGRTRDALSPKLDNAYRQLGVPAYLMPFQRALVTLLGLVAQLGTTGPMRAEILRWSPELSAVMDRCAPTP</sequence>
<proteinExistence type="inferred from homology"/>
<dbReference type="GO" id="GO:0016301">
    <property type="term" value="F:kinase activity"/>
    <property type="evidence" value="ECO:0007669"/>
    <property type="project" value="UniProtKB-KW"/>
</dbReference>
<comment type="similarity">
    <text evidence="1">Belongs to the protein kinase superfamily. ADCK protein kinase family.</text>
</comment>
<keyword evidence="3" id="KW-0547">Nucleotide-binding</keyword>
<name>A0ABX8CG22_9NOCA</name>
<accession>A0ABX8CG22</accession>
<dbReference type="Pfam" id="PF03109">
    <property type="entry name" value="ABC1"/>
    <property type="match status" value="1"/>
</dbReference>
<feature type="domain" description="ABC1 atypical kinase-like" evidence="5">
    <location>
        <begin position="114"/>
        <end position="325"/>
    </location>
</feature>
<dbReference type="PANTHER" id="PTHR43851">
    <property type="match status" value="1"/>
</dbReference>
<keyword evidence="7" id="KW-1185">Reference proteome</keyword>
<keyword evidence="2" id="KW-0808">Transferase</keyword>
<gene>
    <name evidence="6" type="ORF">KHQ06_20245</name>
</gene>
<dbReference type="PANTHER" id="PTHR43851:SF3">
    <property type="entry name" value="COENZYME Q8"/>
    <property type="match status" value="1"/>
</dbReference>
<dbReference type="CDD" id="cd13970">
    <property type="entry name" value="ABC1_ADCK3"/>
    <property type="match status" value="1"/>
</dbReference>
<evidence type="ECO:0000259" key="5">
    <source>
        <dbReference type="Pfam" id="PF03109"/>
    </source>
</evidence>
<dbReference type="InterPro" id="IPR034646">
    <property type="entry name" value="ADCK3_dom"/>
</dbReference>
<organism evidence="6 7">
    <name type="scientific">Nocardia tengchongensis</name>
    <dbReference type="NCBI Taxonomy" id="2055889"/>
    <lineage>
        <taxon>Bacteria</taxon>
        <taxon>Bacillati</taxon>
        <taxon>Actinomycetota</taxon>
        <taxon>Actinomycetes</taxon>
        <taxon>Mycobacteriales</taxon>
        <taxon>Nocardiaceae</taxon>
        <taxon>Nocardia</taxon>
    </lineage>
</organism>
<evidence type="ECO:0000256" key="3">
    <source>
        <dbReference type="ARBA" id="ARBA00022741"/>
    </source>
</evidence>
<dbReference type="Proteomes" id="UP000683310">
    <property type="component" value="Chromosome"/>
</dbReference>
<keyword evidence="4" id="KW-0067">ATP-binding</keyword>
<reference evidence="6 7" key="1">
    <citation type="submission" date="2021-04" db="EMBL/GenBank/DDBJ databases">
        <title>Nocardia tengchongensis.</title>
        <authorList>
            <person name="Zhuang k."/>
            <person name="Ran Y."/>
            <person name="Li W."/>
        </authorList>
    </citation>
    <scope>NUCLEOTIDE SEQUENCE [LARGE SCALE GENOMIC DNA]</scope>
    <source>
        <strain evidence="6 7">CFH S0057</strain>
    </source>
</reference>
<dbReference type="InterPro" id="IPR051409">
    <property type="entry name" value="Atypical_kinase_ADCK"/>
</dbReference>
<evidence type="ECO:0000256" key="1">
    <source>
        <dbReference type="ARBA" id="ARBA00009670"/>
    </source>
</evidence>
<dbReference type="InterPro" id="IPR004147">
    <property type="entry name" value="ABC1_dom"/>
</dbReference>
<evidence type="ECO:0000256" key="4">
    <source>
        <dbReference type="ARBA" id="ARBA00022840"/>
    </source>
</evidence>
<evidence type="ECO:0000313" key="7">
    <source>
        <dbReference type="Proteomes" id="UP000683310"/>
    </source>
</evidence>
<evidence type="ECO:0000256" key="2">
    <source>
        <dbReference type="ARBA" id="ARBA00022679"/>
    </source>
</evidence>
<evidence type="ECO:0000313" key="6">
    <source>
        <dbReference type="EMBL" id="QVI18845.1"/>
    </source>
</evidence>
<dbReference type="SUPFAM" id="SSF56112">
    <property type="entry name" value="Protein kinase-like (PK-like)"/>
    <property type="match status" value="1"/>
</dbReference>
<keyword evidence="6" id="KW-0418">Kinase</keyword>
<dbReference type="EMBL" id="CP074371">
    <property type="protein sequence ID" value="QVI18845.1"/>
    <property type="molecule type" value="Genomic_DNA"/>
</dbReference>
<dbReference type="InterPro" id="IPR011009">
    <property type="entry name" value="Kinase-like_dom_sf"/>
</dbReference>
<protein>
    <submittedName>
        <fullName evidence="6">AarF/ABC1/UbiB kinase family protein</fullName>
    </submittedName>
</protein>